<accession>A0A163KNW9</accession>
<evidence type="ECO:0000256" key="1">
    <source>
        <dbReference type="SAM" id="MobiDB-lite"/>
    </source>
</evidence>
<dbReference type="RefSeq" id="WP_063478838.1">
    <property type="nucleotide sequence ID" value="NZ_CP147845.1"/>
</dbReference>
<reference evidence="3" key="1">
    <citation type="journal article" date="2016" name="Genome Announc.">
        <title>Draft genomes of two strains of Paenibacillus glucanolyticus with capability to degrade lignocellulose.</title>
        <authorList>
            <person name="Mathews S.L."/>
            <person name="Pawlak J."/>
            <person name="Grunden A.M."/>
        </authorList>
    </citation>
    <scope>NUCLEOTIDE SEQUENCE [LARGE SCALE GENOMIC DNA]</scope>
    <source>
        <strain evidence="3">SLM1</strain>
    </source>
</reference>
<gene>
    <name evidence="3" type="ORF">AWU65_16385</name>
</gene>
<evidence type="ECO:0000313" key="4">
    <source>
        <dbReference type="Proteomes" id="UP000076796"/>
    </source>
</evidence>
<keyword evidence="4" id="KW-1185">Reference proteome</keyword>
<dbReference type="AlphaFoldDB" id="A0A163KNW9"/>
<evidence type="ECO:0000313" key="3">
    <source>
        <dbReference type="EMBL" id="KZS47392.1"/>
    </source>
</evidence>
<protein>
    <recommendedName>
        <fullName evidence="2">Glycosyltransferase 2-like domain-containing protein</fullName>
    </recommendedName>
</protein>
<dbReference type="InterPro" id="IPR029044">
    <property type="entry name" value="Nucleotide-diphossugar_trans"/>
</dbReference>
<dbReference type="SUPFAM" id="SSF53448">
    <property type="entry name" value="Nucleotide-diphospho-sugar transferases"/>
    <property type="match status" value="1"/>
</dbReference>
<dbReference type="Pfam" id="PF00535">
    <property type="entry name" value="Glycos_transf_2"/>
    <property type="match status" value="1"/>
</dbReference>
<organism evidence="3 4">
    <name type="scientific">Paenibacillus glucanolyticus</name>
    <dbReference type="NCBI Taxonomy" id="59843"/>
    <lineage>
        <taxon>Bacteria</taxon>
        <taxon>Bacillati</taxon>
        <taxon>Bacillota</taxon>
        <taxon>Bacilli</taxon>
        <taxon>Bacillales</taxon>
        <taxon>Paenibacillaceae</taxon>
        <taxon>Paenibacillus</taxon>
    </lineage>
</organism>
<dbReference type="OrthoDB" id="2650198at2"/>
<dbReference type="InterPro" id="IPR001173">
    <property type="entry name" value="Glyco_trans_2-like"/>
</dbReference>
<dbReference type="CDD" id="cd00761">
    <property type="entry name" value="Glyco_tranf_GTA_type"/>
    <property type="match status" value="1"/>
</dbReference>
<evidence type="ECO:0000259" key="2">
    <source>
        <dbReference type="Pfam" id="PF00535"/>
    </source>
</evidence>
<comment type="caution">
    <text evidence="3">The sequence shown here is derived from an EMBL/GenBank/DDBJ whole genome shotgun (WGS) entry which is preliminary data.</text>
</comment>
<dbReference type="Gene3D" id="3.90.550.10">
    <property type="entry name" value="Spore Coat Polysaccharide Biosynthesis Protein SpsA, Chain A"/>
    <property type="match status" value="1"/>
</dbReference>
<proteinExistence type="predicted"/>
<name>A0A163KNW9_9BACL</name>
<feature type="region of interest" description="Disordered" evidence="1">
    <location>
        <begin position="1"/>
        <end position="23"/>
    </location>
</feature>
<sequence>MKRRRAARATLNTTEKREGGSGESYRAGYQAGYALGLRLGQEDRGSVFDGTSIIIPAHPHHDSAVQIIQHVETMTPHLYEVLVADAGATPATRRYILGRSGAIRHIKGKSGDNLAVVINRAISTSLGEYIAVLAYDAPNLDNWLGVLIRELEREPAIRMVYASSGGLTTTQEAAQQVPLSGQKLSCLLFRRKLPEEIGLWMEDIGSAEDSMLKWLERIPVEQRSRIEASTVFAGGKL</sequence>
<dbReference type="GeneID" id="97557193"/>
<dbReference type="EMBL" id="LWMH01000001">
    <property type="protein sequence ID" value="KZS47392.1"/>
    <property type="molecule type" value="Genomic_DNA"/>
</dbReference>
<dbReference type="Proteomes" id="UP000076796">
    <property type="component" value="Unassembled WGS sequence"/>
</dbReference>
<dbReference type="STRING" id="59843.A3958_15765"/>
<feature type="domain" description="Glycosyltransferase 2-like" evidence="2">
    <location>
        <begin position="52"/>
        <end position="157"/>
    </location>
</feature>